<evidence type="ECO:0000313" key="13">
    <source>
        <dbReference type="EMBL" id="RLW06489.1"/>
    </source>
</evidence>
<comment type="caution">
    <text evidence="13">The sequence shown here is derived from an EMBL/GenBank/DDBJ whole genome shotgun (WGS) entry which is preliminary data.</text>
</comment>
<dbReference type="AlphaFoldDB" id="A0A3L8SR34"/>
<evidence type="ECO:0000256" key="1">
    <source>
        <dbReference type="ARBA" id="ARBA00004651"/>
    </source>
</evidence>
<dbReference type="Pfam" id="PF07562">
    <property type="entry name" value="NCD3G"/>
    <property type="match status" value="1"/>
</dbReference>
<proteinExistence type="inferred from homology"/>
<reference evidence="13 14" key="1">
    <citation type="journal article" date="2018" name="Proc. R. Soc. B">
        <title>A non-coding region near Follistatin controls head colour polymorphism in the Gouldian finch.</title>
        <authorList>
            <person name="Toomey M.B."/>
            <person name="Marques C.I."/>
            <person name="Andrade P."/>
            <person name="Araujo P.M."/>
            <person name="Sabatino S."/>
            <person name="Gazda M.A."/>
            <person name="Afonso S."/>
            <person name="Lopes R.J."/>
            <person name="Corbo J.C."/>
            <person name="Carneiro M."/>
        </authorList>
    </citation>
    <scope>NUCLEOTIDE SEQUENCE [LARGE SCALE GENOMIC DNA]</scope>
    <source>
        <strain evidence="13">Red01</strain>
        <tissue evidence="13">Muscle</tissue>
    </source>
</reference>
<feature type="transmembrane region" description="Helical" evidence="11">
    <location>
        <begin position="214"/>
        <end position="236"/>
    </location>
</feature>
<dbReference type="PRINTS" id="PR01176">
    <property type="entry name" value="GABABRECEPTR"/>
</dbReference>
<keyword evidence="5 11" id="KW-1133">Transmembrane helix</keyword>
<dbReference type="PROSITE" id="PS00981">
    <property type="entry name" value="G_PROTEIN_RECEP_F3_3"/>
    <property type="match status" value="1"/>
</dbReference>
<dbReference type="GO" id="GO:0005886">
    <property type="term" value="C:plasma membrane"/>
    <property type="evidence" value="ECO:0007669"/>
    <property type="project" value="UniProtKB-SubCell"/>
</dbReference>
<protein>
    <recommendedName>
        <fullName evidence="12">G-protein coupled receptors family 3 profile domain-containing protein</fullName>
    </recommendedName>
</protein>
<sequence>MLSCEVRKNLGAIGFERHLTQTGGKYSSYGALGLGQASSNLVIPEIGDLAVLKTGDNKKDYDMLRKYRTMMMFCLESINIFADVNLVSSKEVEDMQWANREHTHPASVCSLPCKAGERKKTVKGVPCCWHCERCEGYHYQVDEFNCELCPINKRPNANRTDCQLIPIIKLEWHSPWAIVPVFIAILGIIATTFVIVTFVRYNDTPIVRASGRELSYVLLTGIFLCYSITFLMIAAPDTVVCSFRRIFLGLGMCFSYAALLTKTNRIHRIFEQGKKSVTAPKFISPASQLVITFSLISLQLIGVFIWFAIDPPHTIVDYGEQRTLEPENARGVLKCDISDLSLICSLGYSILLMVTCTVYAIKTRGVPETFNEAKPIGFTMYTTCIIWLAFIPIFFGTAQSAEKIGQNTVNWDIKKCDNSLRYRDPTQNSEQSSLNPLAPRAVLVRLQLCLAFQAVQFLRNKLSLHNPKNDSKEFAVFSEIRGRNTANMYIQTTTLTISMSLSASVSLGMLYMPKVYIIIFHPEQNVQKRKRSFKAVVTAATMQSKLTQKGNDRPNGEVKTELCESLETNTYQKWAVIVSPHLPSTNTRNDDAVLITRYEFRDPSKIFSGEQKCNASFPAWYSGVEQQLPGPKGWCATDANEIQSSVVWGNHRRHMKNICIALDLQHILTQDVDVTLYQIVIIAIMSYEKNAER</sequence>
<dbReference type="PROSITE" id="PS50259">
    <property type="entry name" value="G_PROTEIN_RECEP_F3_4"/>
    <property type="match status" value="1"/>
</dbReference>
<evidence type="ECO:0000256" key="5">
    <source>
        <dbReference type="ARBA" id="ARBA00022989"/>
    </source>
</evidence>
<organism evidence="13 14">
    <name type="scientific">Chloebia gouldiae</name>
    <name type="common">Gouldian finch</name>
    <name type="synonym">Erythrura gouldiae</name>
    <dbReference type="NCBI Taxonomy" id="44316"/>
    <lineage>
        <taxon>Eukaryota</taxon>
        <taxon>Metazoa</taxon>
        <taxon>Chordata</taxon>
        <taxon>Craniata</taxon>
        <taxon>Vertebrata</taxon>
        <taxon>Euteleostomi</taxon>
        <taxon>Archelosauria</taxon>
        <taxon>Archosauria</taxon>
        <taxon>Dinosauria</taxon>
        <taxon>Saurischia</taxon>
        <taxon>Theropoda</taxon>
        <taxon>Coelurosauria</taxon>
        <taxon>Aves</taxon>
        <taxon>Neognathae</taxon>
        <taxon>Neoaves</taxon>
        <taxon>Telluraves</taxon>
        <taxon>Australaves</taxon>
        <taxon>Passeriformes</taxon>
        <taxon>Passeroidea</taxon>
        <taxon>Passeridae</taxon>
        <taxon>Chloebia</taxon>
    </lineage>
</organism>
<dbReference type="FunFam" id="2.10.50.30:FF:000001">
    <property type="entry name" value="metabotropic glutamate receptor 1"/>
    <property type="match status" value="1"/>
</dbReference>
<dbReference type="GO" id="GO:0004930">
    <property type="term" value="F:G protein-coupled receptor activity"/>
    <property type="evidence" value="ECO:0007669"/>
    <property type="project" value="UniProtKB-KW"/>
</dbReference>
<evidence type="ECO:0000256" key="7">
    <source>
        <dbReference type="ARBA" id="ARBA00023136"/>
    </source>
</evidence>
<dbReference type="Proteomes" id="UP000276834">
    <property type="component" value="Unassembled WGS sequence"/>
</dbReference>
<keyword evidence="6" id="KW-0297">G-protein coupled receptor</keyword>
<dbReference type="Pfam" id="PF00003">
    <property type="entry name" value="7tm_3"/>
    <property type="match status" value="1"/>
</dbReference>
<dbReference type="PANTHER" id="PTHR24060">
    <property type="entry name" value="METABOTROPIC GLUTAMATE RECEPTOR"/>
    <property type="match status" value="1"/>
</dbReference>
<feature type="transmembrane region" description="Helical" evidence="11">
    <location>
        <begin position="373"/>
        <end position="395"/>
    </location>
</feature>
<evidence type="ECO:0000256" key="6">
    <source>
        <dbReference type="ARBA" id="ARBA00023040"/>
    </source>
</evidence>
<accession>A0A3L8SR34</accession>
<feature type="domain" description="G-protein coupled receptors family 3 profile" evidence="12">
    <location>
        <begin position="176"/>
        <end position="534"/>
    </location>
</feature>
<evidence type="ECO:0000256" key="11">
    <source>
        <dbReference type="SAM" id="Phobius"/>
    </source>
</evidence>
<keyword evidence="4 11" id="KW-0812">Transmembrane</keyword>
<dbReference type="InterPro" id="IPR017979">
    <property type="entry name" value="GPCR_3_CS"/>
</dbReference>
<evidence type="ECO:0000256" key="8">
    <source>
        <dbReference type="ARBA" id="ARBA00023170"/>
    </source>
</evidence>
<dbReference type="InterPro" id="IPR038550">
    <property type="entry name" value="GPCR_3_9-Cys_sf"/>
</dbReference>
<dbReference type="STRING" id="44316.ENSEGOP00005013355"/>
<comment type="similarity">
    <text evidence="2">Belongs to the G-protein coupled receptor 3 family.</text>
</comment>
<evidence type="ECO:0000256" key="2">
    <source>
        <dbReference type="ARBA" id="ARBA00007242"/>
    </source>
</evidence>
<feature type="transmembrane region" description="Helical" evidence="11">
    <location>
        <begin position="282"/>
        <end position="309"/>
    </location>
</feature>
<feature type="transmembrane region" description="Helical" evidence="11">
    <location>
        <begin position="340"/>
        <end position="361"/>
    </location>
</feature>
<evidence type="ECO:0000256" key="4">
    <source>
        <dbReference type="ARBA" id="ARBA00022692"/>
    </source>
</evidence>
<evidence type="ECO:0000259" key="12">
    <source>
        <dbReference type="PROSITE" id="PS50259"/>
    </source>
</evidence>
<name>A0A3L8SR34_CHLGU</name>
<evidence type="ECO:0000256" key="10">
    <source>
        <dbReference type="ARBA" id="ARBA00023224"/>
    </source>
</evidence>
<gene>
    <name evidence="13" type="ORF">DV515_00004373</name>
</gene>
<keyword evidence="10" id="KW-0807">Transducer</keyword>
<keyword evidence="8" id="KW-0675">Receptor</keyword>
<dbReference type="InterPro" id="IPR017978">
    <property type="entry name" value="GPCR_3_C"/>
</dbReference>
<feature type="transmembrane region" description="Helical" evidence="11">
    <location>
        <begin position="176"/>
        <end position="202"/>
    </location>
</feature>
<keyword evidence="7 11" id="KW-0472">Membrane</keyword>
<dbReference type="OrthoDB" id="425344at2759"/>
<keyword evidence="9" id="KW-0325">Glycoprotein</keyword>
<dbReference type="PROSITE" id="PS00980">
    <property type="entry name" value="G_PROTEIN_RECEP_F3_2"/>
    <property type="match status" value="1"/>
</dbReference>
<keyword evidence="3" id="KW-1003">Cell membrane</keyword>
<dbReference type="Gene3D" id="2.10.50.30">
    <property type="entry name" value="GPCR, family 3, nine cysteines domain"/>
    <property type="match status" value="1"/>
</dbReference>
<comment type="subcellular location">
    <subcellularLocation>
        <location evidence="1">Cell membrane</location>
        <topology evidence="1">Multi-pass membrane protein</topology>
    </subcellularLocation>
</comment>
<keyword evidence="14" id="KW-1185">Reference proteome</keyword>
<evidence type="ECO:0000256" key="9">
    <source>
        <dbReference type="ARBA" id="ARBA00023180"/>
    </source>
</evidence>
<evidence type="ECO:0000313" key="14">
    <source>
        <dbReference type="Proteomes" id="UP000276834"/>
    </source>
</evidence>
<dbReference type="InterPro" id="IPR011500">
    <property type="entry name" value="GPCR_3_9-Cys_dom"/>
</dbReference>
<dbReference type="InterPro" id="IPR050726">
    <property type="entry name" value="mGluR"/>
</dbReference>
<evidence type="ECO:0000256" key="3">
    <source>
        <dbReference type="ARBA" id="ARBA00022475"/>
    </source>
</evidence>
<feature type="transmembrane region" description="Helical" evidence="11">
    <location>
        <begin position="242"/>
        <end position="261"/>
    </location>
</feature>
<dbReference type="EMBL" id="QUSF01000009">
    <property type="protein sequence ID" value="RLW06489.1"/>
    <property type="molecule type" value="Genomic_DNA"/>
</dbReference>